<accession>A0AA39K1J4</accession>
<feature type="region of interest" description="Disordered" evidence="1">
    <location>
        <begin position="386"/>
        <end position="409"/>
    </location>
</feature>
<comment type="caution">
    <text evidence="2">The sequence shown here is derived from an EMBL/GenBank/DDBJ whole genome shotgun (WGS) entry which is preliminary data.</text>
</comment>
<dbReference type="RefSeq" id="XP_060328222.1">
    <property type="nucleotide sequence ID" value="XM_060480855.1"/>
</dbReference>
<protein>
    <submittedName>
        <fullName evidence="2">Uncharacterized protein</fullName>
    </submittedName>
</protein>
<feature type="compositionally biased region" description="Basic and acidic residues" evidence="1">
    <location>
        <begin position="397"/>
        <end position="409"/>
    </location>
</feature>
<keyword evidence="3" id="KW-1185">Reference proteome</keyword>
<sequence length="409" mass="46174">MPICRSQHEQPAGTAVVGVQQPVISMSPSTAVPSLESTYFPGASLQLYPHSPLDCPENDRGFYPKDALVVIQIADRMDASIARRVPTISANVSIVLDKRLLSSTHRIAHVWTAHVHNSSPNATVYPSIMIAKIYDPVYFGEAQYFDPFSFLDFFVSRETQAYQRLKWLYGTKVPHFYGNFVAPLHAQHSRTVNIILLEYIHGRDIRDLVPREISGALCSTHKDTLIDATLRLYFDIYALGIAKAPPRAALLDRRMPIAHPRRSDSLLKISGIQRPKLARSHVPQVLSETLSLARLSNHYYVSAFLSVHETSGIFQLHIRAPPDRTDEQLHSGFYSPSSHSQRTVEGLIDSIWKESSIQLSPTELAKTNLALVDQDAERCKFQPMLTKTQSRKGRKWRTNETHRPDKVFT</sequence>
<dbReference type="Proteomes" id="UP001175211">
    <property type="component" value="Unassembled WGS sequence"/>
</dbReference>
<proteinExistence type="predicted"/>
<dbReference type="GeneID" id="85364403"/>
<organism evidence="2 3">
    <name type="scientific">Armillaria tabescens</name>
    <name type="common">Ringless honey mushroom</name>
    <name type="synonym">Agaricus tabescens</name>
    <dbReference type="NCBI Taxonomy" id="1929756"/>
    <lineage>
        <taxon>Eukaryota</taxon>
        <taxon>Fungi</taxon>
        <taxon>Dikarya</taxon>
        <taxon>Basidiomycota</taxon>
        <taxon>Agaricomycotina</taxon>
        <taxon>Agaricomycetes</taxon>
        <taxon>Agaricomycetidae</taxon>
        <taxon>Agaricales</taxon>
        <taxon>Marasmiineae</taxon>
        <taxon>Physalacriaceae</taxon>
        <taxon>Desarmillaria</taxon>
    </lineage>
</organism>
<evidence type="ECO:0000313" key="3">
    <source>
        <dbReference type="Proteomes" id="UP001175211"/>
    </source>
</evidence>
<dbReference type="EMBL" id="JAUEPS010000029">
    <property type="protein sequence ID" value="KAK0452886.1"/>
    <property type="molecule type" value="Genomic_DNA"/>
</dbReference>
<evidence type="ECO:0000313" key="2">
    <source>
        <dbReference type="EMBL" id="KAK0452886.1"/>
    </source>
</evidence>
<name>A0AA39K1J4_ARMTA</name>
<gene>
    <name evidence="2" type="ORF">EV420DRAFT_1765981</name>
</gene>
<dbReference type="AlphaFoldDB" id="A0AA39K1J4"/>
<evidence type="ECO:0000256" key="1">
    <source>
        <dbReference type="SAM" id="MobiDB-lite"/>
    </source>
</evidence>
<reference evidence="2" key="1">
    <citation type="submission" date="2023-06" db="EMBL/GenBank/DDBJ databases">
        <authorList>
            <consortium name="Lawrence Berkeley National Laboratory"/>
            <person name="Ahrendt S."/>
            <person name="Sahu N."/>
            <person name="Indic B."/>
            <person name="Wong-Bajracharya J."/>
            <person name="Merenyi Z."/>
            <person name="Ke H.-M."/>
            <person name="Monk M."/>
            <person name="Kocsube S."/>
            <person name="Drula E."/>
            <person name="Lipzen A."/>
            <person name="Balint B."/>
            <person name="Henrissat B."/>
            <person name="Andreopoulos B."/>
            <person name="Martin F.M."/>
            <person name="Harder C.B."/>
            <person name="Rigling D."/>
            <person name="Ford K.L."/>
            <person name="Foster G.D."/>
            <person name="Pangilinan J."/>
            <person name="Papanicolaou A."/>
            <person name="Barry K."/>
            <person name="LaButti K."/>
            <person name="Viragh M."/>
            <person name="Koriabine M."/>
            <person name="Yan M."/>
            <person name="Riley R."/>
            <person name="Champramary S."/>
            <person name="Plett K.L."/>
            <person name="Tsai I.J."/>
            <person name="Slot J."/>
            <person name="Sipos G."/>
            <person name="Plett J."/>
            <person name="Nagy L.G."/>
            <person name="Grigoriev I.V."/>
        </authorList>
    </citation>
    <scope>NUCLEOTIDE SEQUENCE</scope>
    <source>
        <strain evidence="2">CCBAS 213</strain>
    </source>
</reference>